<comment type="cofactor">
    <cofactor evidence="10">
        <name>[4Fe-4S] cluster</name>
        <dbReference type="ChEBI" id="CHEBI:49883"/>
    </cofactor>
    <text evidence="10">Binds 1 [4Fe-4S] cluster.</text>
</comment>
<dbReference type="InterPro" id="IPR000445">
    <property type="entry name" value="HhH_motif"/>
</dbReference>
<keyword evidence="2 10" id="KW-0004">4Fe-4S</keyword>
<dbReference type="Gene3D" id="1.10.340.30">
    <property type="entry name" value="Hypothetical protein, domain 2"/>
    <property type="match status" value="1"/>
</dbReference>
<evidence type="ECO:0000256" key="11">
    <source>
        <dbReference type="SAM" id="MobiDB-lite"/>
    </source>
</evidence>
<dbReference type="SUPFAM" id="SSF48150">
    <property type="entry name" value="DNA-glycosylase"/>
    <property type="match status" value="1"/>
</dbReference>
<evidence type="ECO:0000313" key="13">
    <source>
        <dbReference type="EMBL" id="WXB10043.1"/>
    </source>
</evidence>
<evidence type="ECO:0000313" key="14">
    <source>
        <dbReference type="Proteomes" id="UP001374803"/>
    </source>
</evidence>
<comment type="function">
    <text evidence="10">DNA repair enzyme that has both DNA N-glycosylase activity and AP-lyase activity. The DNA N-glycosylase activity releases various damaged pyrimidines from DNA by cleaving the N-glycosidic bond, leaving an AP (apurinic/apyrimidinic) site. The AP-lyase activity cleaves the phosphodiester bond 3' to the AP site by a beta-elimination, leaving a 3'-terminal unsaturated sugar and a product with a terminal 5'-phosphate.</text>
</comment>
<keyword evidence="13" id="KW-0540">Nuclease</keyword>
<keyword evidence="5 10" id="KW-0378">Hydrolase</keyword>
<evidence type="ECO:0000256" key="2">
    <source>
        <dbReference type="ARBA" id="ARBA00022485"/>
    </source>
</evidence>
<keyword evidence="4 10" id="KW-0227">DNA damage</keyword>
<comment type="similarity">
    <text evidence="1 10">Belongs to the Nth/MutY family.</text>
</comment>
<dbReference type="Proteomes" id="UP001374803">
    <property type="component" value="Chromosome"/>
</dbReference>
<keyword evidence="9 10" id="KW-0326">Glycosidase</keyword>
<dbReference type="SMART" id="SM00478">
    <property type="entry name" value="ENDO3c"/>
    <property type="match status" value="1"/>
</dbReference>
<feature type="binding site" evidence="10">
    <location>
        <position position="225"/>
    </location>
    <ligand>
        <name>[4Fe-4S] cluster</name>
        <dbReference type="ChEBI" id="CHEBI:49883"/>
    </ligand>
</feature>
<organism evidence="13 14">
    <name type="scientific">Pendulispora rubella</name>
    <dbReference type="NCBI Taxonomy" id="2741070"/>
    <lineage>
        <taxon>Bacteria</taxon>
        <taxon>Pseudomonadati</taxon>
        <taxon>Myxococcota</taxon>
        <taxon>Myxococcia</taxon>
        <taxon>Myxococcales</taxon>
        <taxon>Sorangiineae</taxon>
        <taxon>Pendulisporaceae</taxon>
        <taxon>Pendulispora</taxon>
    </lineage>
</organism>
<dbReference type="PANTHER" id="PTHR10359:SF18">
    <property type="entry name" value="ENDONUCLEASE III"/>
    <property type="match status" value="1"/>
</dbReference>
<evidence type="ECO:0000256" key="10">
    <source>
        <dbReference type="HAMAP-Rule" id="MF_00942"/>
    </source>
</evidence>
<evidence type="ECO:0000256" key="6">
    <source>
        <dbReference type="ARBA" id="ARBA00023004"/>
    </source>
</evidence>
<keyword evidence="14" id="KW-1185">Reference proteome</keyword>
<keyword evidence="10" id="KW-0238">DNA-binding</keyword>
<feature type="binding site" evidence="10">
    <location>
        <position position="234"/>
    </location>
    <ligand>
        <name>[4Fe-4S] cluster</name>
        <dbReference type="ChEBI" id="CHEBI:49883"/>
    </ligand>
</feature>
<gene>
    <name evidence="10 13" type="primary">nth</name>
    <name evidence="13" type="ORF">LVJ94_22800</name>
</gene>
<dbReference type="InterPro" id="IPR011257">
    <property type="entry name" value="DNA_glycosylase"/>
</dbReference>
<dbReference type="Pfam" id="PF00633">
    <property type="entry name" value="HHH"/>
    <property type="match status" value="1"/>
</dbReference>
<dbReference type="InterPro" id="IPR005759">
    <property type="entry name" value="Nth"/>
</dbReference>
<dbReference type="Pfam" id="PF00730">
    <property type="entry name" value="HhH-GPD"/>
    <property type="match status" value="1"/>
</dbReference>
<evidence type="ECO:0000256" key="5">
    <source>
        <dbReference type="ARBA" id="ARBA00022801"/>
    </source>
</evidence>
<feature type="region of interest" description="Disordered" evidence="11">
    <location>
        <begin position="1"/>
        <end position="34"/>
    </location>
</feature>
<dbReference type="CDD" id="cd00056">
    <property type="entry name" value="ENDO3c"/>
    <property type="match status" value="1"/>
</dbReference>
<feature type="binding site" evidence="10">
    <location>
        <position position="228"/>
    </location>
    <ligand>
        <name>[4Fe-4S] cluster</name>
        <dbReference type="ChEBI" id="CHEBI:49883"/>
    </ligand>
</feature>
<dbReference type="InterPro" id="IPR023170">
    <property type="entry name" value="HhH_base_excis_C"/>
</dbReference>
<proteinExistence type="inferred from homology"/>
<name>A0ABZ2LGH9_9BACT</name>
<dbReference type="NCBIfam" id="TIGR01083">
    <property type="entry name" value="nth"/>
    <property type="match status" value="1"/>
</dbReference>
<dbReference type="HAMAP" id="MF_00942">
    <property type="entry name" value="Nth"/>
    <property type="match status" value="1"/>
</dbReference>
<keyword evidence="7 10" id="KW-0411">Iron-sulfur</keyword>
<evidence type="ECO:0000256" key="3">
    <source>
        <dbReference type="ARBA" id="ARBA00022723"/>
    </source>
</evidence>
<feature type="domain" description="HhH-GPD" evidence="12">
    <location>
        <begin position="68"/>
        <end position="216"/>
    </location>
</feature>
<keyword evidence="13" id="KW-0255">Endonuclease</keyword>
<accession>A0ABZ2LGH9</accession>
<protein>
    <recommendedName>
        <fullName evidence="10">Endonuclease III</fullName>
        <ecNumber evidence="10">4.2.99.18</ecNumber>
    </recommendedName>
    <alternativeName>
        <fullName evidence="10">DNA-(apurinic or apyrimidinic site) lyase</fullName>
    </alternativeName>
</protein>
<evidence type="ECO:0000256" key="4">
    <source>
        <dbReference type="ARBA" id="ARBA00022763"/>
    </source>
</evidence>
<dbReference type="RefSeq" id="WP_394839721.1">
    <property type="nucleotide sequence ID" value="NZ_CP089929.1"/>
</dbReference>
<sequence length="251" mass="27272">MAAAKKKAASRSPAAKKTSRLPPGGAKKAAPSKPEKLDVFRRLAEYHADAHCELDHKNAFELLCATVLSAQSTDVAVNKLTPALFARYPDAQSMASAKPEDLEELISRIGMYRQKTKSLLALSQGIVENHGGEVPRTLAELTKLRGVGRKTANVVLGVAFGTPEGVVVDTHVQRISQRLGWTKNQEPPEIEQDLCALLPRSEWDHASHVLIFHGRRVCGAIKPNCEGCPVNDVCPCAFRAEQVGRKAARAR</sequence>
<dbReference type="EC" id="4.2.99.18" evidence="10"/>
<evidence type="ECO:0000259" key="12">
    <source>
        <dbReference type="SMART" id="SM00478"/>
    </source>
</evidence>
<keyword evidence="3 10" id="KW-0479">Metal-binding</keyword>
<feature type="binding site" evidence="10">
    <location>
        <position position="218"/>
    </location>
    <ligand>
        <name>[4Fe-4S] cluster</name>
        <dbReference type="ChEBI" id="CHEBI:49883"/>
    </ligand>
</feature>
<dbReference type="PANTHER" id="PTHR10359">
    <property type="entry name" value="A/G-SPECIFIC ADENINE GLYCOSYLASE/ENDONUCLEASE III"/>
    <property type="match status" value="1"/>
</dbReference>
<comment type="catalytic activity">
    <reaction evidence="10">
        <text>2'-deoxyribonucleotide-(2'-deoxyribose 5'-phosphate)-2'-deoxyribonucleotide-DNA = a 3'-end 2'-deoxyribonucleotide-(2,3-dehydro-2,3-deoxyribose 5'-phosphate)-DNA + a 5'-end 5'-phospho-2'-deoxyribonucleoside-DNA + H(+)</text>
        <dbReference type="Rhea" id="RHEA:66592"/>
        <dbReference type="Rhea" id="RHEA-COMP:13180"/>
        <dbReference type="Rhea" id="RHEA-COMP:16897"/>
        <dbReference type="Rhea" id="RHEA-COMP:17067"/>
        <dbReference type="ChEBI" id="CHEBI:15378"/>
        <dbReference type="ChEBI" id="CHEBI:136412"/>
        <dbReference type="ChEBI" id="CHEBI:157695"/>
        <dbReference type="ChEBI" id="CHEBI:167181"/>
        <dbReference type="EC" id="4.2.99.18"/>
    </reaction>
</comment>
<keyword evidence="8 10" id="KW-0234">DNA repair</keyword>
<evidence type="ECO:0000256" key="8">
    <source>
        <dbReference type="ARBA" id="ARBA00023204"/>
    </source>
</evidence>
<dbReference type="Gene3D" id="1.10.1670.10">
    <property type="entry name" value="Helix-hairpin-Helix base-excision DNA repair enzymes (C-terminal)"/>
    <property type="match status" value="1"/>
</dbReference>
<keyword evidence="6 10" id="KW-0408">Iron</keyword>
<evidence type="ECO:0000256" key="7">
    <source>
        <dbReference type="ARBA" id="ARBA00023014"/>
    </source>
</evidence>
<dbReference type="InterPro" id="IPR003265">
    <property type="entry name" value="HhH-GPD_domain"/>
</dbReference>
<evidence type="ECO:0000256" key="1">
    <source>
        <dbReference type="ARBA" id="ARBA00008343"/>
    </source>
</evidence>
<evidence type="ECO:0000256" key="9">
    <source>
        <dbReference type="ARBA" id="ARBA00023295"/>
    </source>
</evidence>
<dbReference type="EMBL" id="CP089983">
    <property type="protein sequence ID" value="WXB10043.1"/>
    <property type="molecule type" value="Genomic_DNA"/>
</dbReference>
<keyword evidence="10" id="KW-0456">Lyase</keyword>
<reference evidence="13" key="1">
    <citation type="submission" date="2021-12" db="EMBL/GenBank/DDBJ databases">
        <title>Discovery of the Pendulisporaceae a myxobacterial family with distinct sporulation behavior and unique specialized metabolism.</title>
        <authorList>
            <person name="Garcia R."/>
            <person name="Popoff A."/>
            <person name="Bader C.D."/>
            <person name="Loehr J."/>
            <person name="Walesch S."/>
            <person name="Walt C."/>
            <person name="Boldt J."/>
            <person name="Bunk B."/>
            <person name="Haeckl F.J.F.P.J."/>
            <person name="Gunesch A.P."/>
            <person name="Birkelbach J."/>
            <person name="Nuebel U."/>
            <person name="Pietschmann T."/>
            <person name="Bach T."/>
            <person name="Mueller R."/>
        </authorList>
    </citation>
    <scope>NUCLEOTIDE SEQUENCE</scope>
    <source>
        <strain evidence="13">MSr11367</strain>
    </source>
</reference>
<dbReference type="GO" id="GO:0004519">
    <property type="term" value="F:endonuclease activity"/>
    <property type="evidence" value="ECO:0007669"/>
    <property type="project" value="UniProtKB-KW"/>
</dbReference>
<dbReference type="PIRSF" id="PIRSF001435">
    <property type="entry name" value="Nth"/>
    <property type="match status" value="1"/>
</dbReference>